<reference evidence="1 2" key="1">
    <citation type="submission" date="2022-10" db="EMBL/GenBank/DDBJ databases">
        <title>Pararhodobacter sp. nov., isolated from marine algae.</title>
        <authorList>
            <person name="Choi B.J."/>
            <person name="Kim J.M."/>
            <person name="Lee J.K."/>
            <person name="Choi D.G."/>
            <person name="Jeon C.O."/>
        </authorList>
    </citation>
    <scope>NUCLEOTIDE SEQUENCE [LARGE SCALE GENOMIC DNA]</scope>
    <source>
        <strain evidence="1 2">ZQ420</strain>
    </source>
</reference>
<name>A0ABT3H3Y0_9RHOB</name>
<evidence type="ECO:0000313" key="1">
    <source>
        <dbReference type="EMBL" id="MCW1934519.1"/>
    </source>
</evidence>
<protein>
    <submittedName>
        <fullName evidence="1">Uncharacterized protein</fullName>
    </submittedName>
</protein>
<proteinExistence type="predicted"/>
<gene>
    <name evidence="1" type="ORF">OKW52_20250</name>
</gene>
<sequence length="133" mass="14094">MAQVPCIIIVPEAQADKLSIVFQAMGRGPNSFTQGRKVCAKDPSATFETPPTHRLMQDMSATSELEAMWRLMAAGDAMPQVNWGDTPGITEGSAIAAAQSMSVFSVAGPMQTAWNAEAILAGQGLQFVPDPEI</sequence>
<comment type="caution">
    <text evidence="1">The sequence shown here is derived from an EMBL/GenBank/DDBJ whole genome shotgun (WGS) entry which is preliminary data.</text>
</comment>
<dbReference type="RefSeq" id="WP_264507305.1">
    <property type="nucleotide sequence ID" value="NZ_JAPDFL010000001.1"/>
</dbReference>
<keyword evidence="2" id="KW-1185">Reference proteome</keyword>
<evidence type="ECO:0000313" key="2">
    <source>
        <dbReference type="Proteomes" id="UP001208938"/>
    </source>
</evidence>
<accession>A0ABT3H3Y0</accession>
<dbReference type="Proteomes" id="UP001208938">
    <property type="component" value="Unassembled WGS sequence"/>
</dbReference>
<organism evidence="1 2">
    <name type="scientific">Pararhodobacter zhoushanensis</name>
    <dbReference type="NCBI Taxonomy" id="2479545"/>
    <lineage>
        <taxon>Bacteria</taxon>
        <taxon>Pseudomonadati</taxon>
        <taxon>Pseudomonadota</taxon>
        <taxon>Alphaproteobacteria</taxon>
        <taxon>Rhodobacterales</taxon>
        <taxon>Paracoccaceae</taxon>
        <taxon>Pararhodobacter</taxon>
    </lineage>
</organism>
<dbReference type="EMBL" id="JAPDFL010000001">
    <property type="protein sequence ID" value="MCW1934519.1"/>
    <property type="molecule type" value="Genomic_DNA"/>
</dbReference>